<protein>
    <recommendedName>
        <fullName evidence="2">histidine kinase</fullName>
        <ecNumber evidence="2">2.7.13.3</ecNumber>
    </recommendedName>
</protein>
<keyword evidence="4" id="KW-0472">Membrane</keyword>
<dbReference type="AlphaFoldDB" id="A0A939ESD2"/>
<dbReference type="EC" id="2.7.13.3" evidence="2"/>
<feature type="chain" id="PRO_5037873246" description="histidine kinase" evidence="5">
    <location>
        <begin position="19"/>
        <end position="699"/>
    </location>
</feature>
<keyword evidence="4" id="KW-1133">Transmembrane helix</keyword>
<dbReference type="Proteomes" id="UP000664144">
    <property type="component" value="Unassembled WGS sequence"/>
</dbReference>
<keyword evidence="3" id="KW-0597">Phosphoprotein</keyword>
<comment type="catalytic activity">
    <reaction evidence="1">
        <text>ATP + protein L-histidine = ADP + protein N-phospho-L-histidine.</text>
        <dbReference type="EC" id="2.7.13.3"/>
    </reaction>
</comment>
<dbReference type="InterPro" id="IPR036097">
    <property type="entry name" value="HisK_dim/P_sf"/>
</dbReference>
<dbReference type="RefSeq" id="WP_206980086.1">
    <property type="nucleotide sequence ID" value="NZ_JAFLQZ010000001.1"/>
</dbReference>
<dbReference type="InterPro" id="IPR019734">
    <property type="entry name" value="TPR_rpt"/>
</dbReference>
<dbReference type="PANTHER" id="PTHR43065:SF42">
    <property type="entry name" value="TWO-COMPONENT SENSOR PPRA"/>
    <property type="match status" value="1"/>
</dbReference>
<keyword evidence="8" id="KW-1185">Reference proteome</keyword>
<reference evidence="7" key="1">
    <citation type="submission" date="2021-03" db="EMBL/GenBank/DDBJ databases">
        <authorList>
            <person name="Kim M.K."/>
        </authorList>
    </citation>
    <scope>NUCLEOTIDE SEQUENCE</scope>
    <source>
        <strain evidence="7">BT186</strain>
    </source>
</reference>
<keyword evidence="4" id="KW-0812">Transmembrane</keyword>
<dbReference type="SUPFAM" id="SSF55874">
    <property type="entry name" value="ATPase domain of HSP90 chaperone/DNA topoisomerase II/histidine kinase"/>
    <property type="match status" value="1"/>
</dbReference>
<dbReference type="InterPro" id="IPR003661">
    <property type="entry name" value="HisK_dim/P_dom"/>
</dbReference>
<dbReference type="InterPro" id="IPR003594">
    <property type="entry name" value="HATPase_dom"/>
</dbReference>
<evidence type="ECO:0000256" key="2">
    <source>
        <dbReference type="ARBA" id="ARBA00012438"/>
    </source>
</evidence>
<evidence type="ECO:0000256" key="5">
    <source>
        <dbReference type="SAM" id="SignalP"/>
    </source>
</evidence>
<feature type="transmembrane region" description="Helical" evidence="4">
    <location>
        <begin position="397"/>
        <end position="417"/>
    </location>
</feature>
<accession>A0A939ESD2</accession>
<dbReference type="SMART" id="SM00387">
    <property type="entry name" value="HATPase_c"/>
    <property type="match status" value="1"/>
</dbReference>
<feature type="signal peptide" evidence="5">
    <location>
        <begin position="1"/>
        <end position="18"/>
    </location>
</feature>
<dbReference type="SMART" id="SM00028">
    <property type="entry name" value="TPR"/>
    <property type="match status" value="5"/>
</dbReference>
<sequence length="699" mass="78351">MKPWLLLLLLLLSSAAWANSPAVDRLQAQVQAHPQADTARVNLLNALAFEQRSTVPRASRASFEEALALARQLNYSLGTAKALLGLGFYYRKRNEYSPAQLHTEQARVLFERLPDQRNLLACTYNLAYIYFGQGNYTQALDYSQQGLQLAEKLNDPHWLVLMNAQLGIISTEVGEYSKARLYLEQCLRLARQHHNQSGVSQGLRGLGDLYRTQEKWTIARRYYEQDMLLARRLGDKPGASVEEMNVADMAEHQGHYREVFTYCYQVLRQLRQLDVVGYLPWTHLVLARAHLHTNRPDSALYYGKASLQASLRSGTKENIRDVSEVLTQASATTGNMAAAYRYQRLFTIYQDSLSSRDLIRRIAALQYGYELDRKQARIKQLTRTQQLIQQKNRQQQWLLLVSLAGLLLVGALSVILWRSNTQKQRAYALLEKQQTELLATQKQLVAAEKWAFVGEVSAGIAHELQNPLHFMKKFAEVSVALLDHDSHTAPPSDTASAELQQEIVAGLKQNLQEISQHGQRASSIIADMLAHARTGSAQRESIYINVLVEENLQLAQQIALSKEPPFQATVHTTFDAAAGQVTVVPAEIGRGLLNLFTNALHALETRYSQAEANYQPVLRVSTERINGQVAIRIHDNGTGMAEETKQQIFQPFFTTKPLGKGTGLGLSLAHDTITKGHGGTIQVETKAGKFTEFTILLPA</sequence>
<dbReference type="PROSITE" id="PS50109">
    <property type="entry name" value="HIS_KIN"/>
    <property type="match status" value="1"/>
</dbReference>
<gene>
    <name evidence="7" type="ORF">J0X19_01370</name>
</gene>
<dbReference type="CDD" id="cd00082">
    <property type="entry name" value="HisKA"/>
    <property type="match status" value="1"/>
</dbReference>
<evidence type="ECO:0000313" key="7">
    <source>
        <dbReference type="EMBL" id="MBO0356583.1"/>
    </source>
</evidence>
<evidence type="ECO:0000259" key="6">
    <source>
        <dbReference type="PROSITE" id="PS50109"/>
    </source>
</evidence>
<dbReference type="SMART" id="SM00388">
    <property type="entry name" value="HisKA"/>
    <property type="match status" value="1"/>
</dbReference>
<dbReference type="InterPro" id="IPR004358">
    <property type="entry name" value="Sig_transdc_His_kin-like_C"/>
</dbReference>
<dbReference type="SUPFAM" id="SSF48452">
    <property type="entry name" value="TPR-like"/>
    <property type="match status" value="2"/>
</dbReference>
<dbReference type="Gene3D" id="1.10.287.130">
    <property type="match status" value="1"/>
</dbReference>
<organism evidence="7 8">
    <name type="scientific">Hymenobacter telluris</name>
    <dbReference type="NCBI Taxonomy" id="2816474"/>
    <lineage>
        <taxon>Bacteria</taxon>
        <taxon>Pseudomonadati</taxon>
        <taxon>Bacteroidota</taxon>
        <taxon>Cytophagia</taxon>
        <taxon>Cytophagales</taxon>
        <taxon>Hymenobacteraceae</taxon>
        <taxon>Hymenobacter</taxon>
    </lineage>
</organism>
<dbReference type="PRINTS" id="PR00344">
    <property type="entry name" value="BCTRLSENSOR"/>
</dbReference>
<dbReference type="GO" id="GO:0000155">
    <property type="term" value="F:phosphorelay sensor kinase activity"/>
    <property type="evidence" value="ECO:0007669"/>
    <property type="project" value="InterPro"/>
</dbReference>
<evidence type="ECO:0000256" key="1">
    <source>
        <dbReference type="ARBA" id="ARBA00000085"/>
    </source>
</evidence>
<dbReference type="InterPro" id="IPR036890">
    <property type="entry name" value="HATPase_C_sf"/>
</dbReference>
<name>A0A939ESD2_9BACT</name>
<dbReference type="Gene3D" id="1.25.40.10">
    <property type="entry name" value="Tetratricopeptide repeat domain"/>
    <property type="match status" value="2"/>
</dbReference>
<evidence type="ECO:0000256" key="4">
    <source>
        <dbReference type="SAM" id="Phobius"/>
    </source>
</evidence>
<dbReference type="Pfam" id="PF02518">
    <property type="entry name" value="HATPase_c"/>
    <property type="match status" value="1"/>
</dbReference>
<dbReference type="Gene3D" id="3.30.565.10">
    <property type="entry name" value="Histidine kinase-like ATPase, C-terminal domain"/>
    <property type="match status" value="1"/>
</dbReference>
<proteinExistence type="predicted"/>
<feature type="domain" description="Histidine kinase" evidence="6">
    <location>
        <begin position="459"/>
        <end position="699"/>
    </location>
</feature>
<dbReference type="InterPro" id="IPR011990">
    <property type="entry name" value="TPR-like_helical_dom_sf"/>
</dbReference>
<evidence type="ECO:0000256" key="3">
    <source>
        <dbReference type="ARBA" id="ARBA00022553"/>
    </source>
</evidence>
<dbReference type="InterPro" id="IPR005467">
    <property type="entry name" value="His_kinase_dom"/>
</dbReference>
<dbReference type="EMBL" id="JAFLQZ010000001">
    <property type="protein sequence ID" value="MBO0356583.1"/>
    <property type="molecule type" value="Genomic_DNA"/>
</dbReference>
<comment type="caution">
    <text evidence="7">The sequence shown here is derived from an EMBL/GenBank/DDBJ whole genome shotgun (WGS) entry which is preliminary data.</text>
</comment>
<dbReference type="PANTHER" id="PTHR43065">
    <property type="entry name" value="SENSOR HISTIDINE KINASE"/>
    <property type="match status" value="1"/>
</dbReference>
<keyword evidence="5" id="KW-0732">Signal</keyword>
<dbReference type="Pfam" id="PF13424">
    <property type="entry name" value="TPR_12"/>
    <property type="match status" value="1"/>
</dbReference>
<evidence type="ECO:0000313" key="8">
    <source>
        <dbReference type="Proteomes" id="UP000664144"/>
    </source>
</evidence>
<dbReference type="SUPFAM" id="SSF47384">
    <property type="entry name" value="Homodimeric domain of signal transducing histidine kinase"/>
    <property type="match status" value="1"/>
</dbReference>